<evidence type="ECO:0000313" key="7">
    <source>
        <dbReference type="EMBL" id="ROO90791.1"/>
    </source>
</evidence>
<dbReference type="GO" id="GO:0016614">
    <property type="term" value="F:oxidoreductase activity, acting on CH-OH group of donors"/>
    <property type="evidence" value="ECO:0007669"/>
    <property type="project" value="InterPro"/>
</dbReference>
<keyword evidence="4 5" id="KW-0274">FAD</keyword>
<dbReference type="PANTHER" id="PTHR11552">
    <property type="entry name" value="GLUCOSE-METHANOL-CHOLINE GMC OXIDOREDUCTASE"/>
    <property type="match status" value="1"/>
</dbReference>
<comment type="similarity">
    <text evidence="2">Belongs to the GMC oxidoreductase family.</text>
</comment>
<dbReference type="PIRSF" id="PIRSF000137">
    <property type="entry name" value="Alcohol_oxidase"/>
    <property type="match status" value="1"/>
</dbReference>
<dbReference type="AlphaFoldDB" id="A0A3N1DB94"/>
<dbReference type="InterPro" id="IPR007867">
    <property type="entry name" value="GMC_OxRtase_C"/>
</dbReference>
<evidence type="ECO:0000256" key="4">
    <source>
        <dbReference type="ARBA" id="ARBA00022827"/>
    </source>
</evidence>
<gene>
    <name evidence="7" type="ORF">EDD29_8530</name>
</gene>
<dbReference type="Pfam" id="PF05199">
    <property type="entry name" value="GMC_oxred_C"/>
    <property type="match status" value="1"/>
</dbReference>
<evidence type="ECO:0000256" key="5">
    <source>
        <dbReference type="PIRSR" id="PIRSR000137-2"/>
    </source>
</evidence>
<evidence type="ECO:0000256" key="1">
    <source>
        <dbReference type="ARBA" id="ARBA00001974"/>
    </source>
</evidence>
<evidence type="ECO:0000256" key="3">
    <source>
        <dbReference type="ARBA" id="ARBA00022630"/>
    </source>
</evidence>
<dbReference type="Gene3D" id="3.30.410.40">
    <property type="match status" value="1"/>
</dbReference>
<dbReference type="SUPFAM" id="SSF51905">
    <property type="entry name" value="FAD/NAD(P)-binding domain"/>
    <property type="match status" value="1"/>
</dbReference>
<dbReference type="RefSeq" id="WP_211360167.1">
    <property type="nucleotide sequence ID" value="NZ_RJKE01000001.1"/>
</dbReference>
<dbReference type="InterPro" id="IPR023978">
    <property type="entry name" value="GMC_oxidoreductase_bact"/>
</dbReference>
<comment type="caution">
    <text evidence="7">The sequence shown here is derived from an EMBL/GenBank/DDBJ whole genome shotgun (WGS) entry which is preliminary data.</text>
</comment>
<proteinExistence type="inferred from homology"/>
<organism evidence="7 8">
    <name type="scientific">Actinocorallia herbida</name>
    <dbReference type="NCBI Taxonomy" id="58109"/>
    <lineage>
        <taxon>Bacteria</taxon>
        <taxon>Bacillati</taxon>
        <taxon>Actinomycetota</taxon>
        <taxon>Actinomycetes</taxon>
        <taxon>Streptosporangiales</taxon>
        <taxon>Thermomonosporaceae</taxon>
        <taxon>Actinocorallia</taxon>
    </lineage>
</organism>
<dbReference type="EMBL" id="RJKE01000001">
    <property type="protein sequence ID" value="ROO90791.1"/>
    <property type="molecule type" value="Genomic_DNA"/>
</dbReference>
<dbReference type="InterPro" id="IPR012132">
    <property type="entry name" value="GMC_OxRdtase"/>
</dbReference>
<protein>
    <submittedName>
        <fullName evidence="7">Putative dehydrogenase (TIGR03970 family)</fullName>
    </submittedName>
</protein>
<feature type="domain" description="Glucose-methanol-choline oxidoreductase N-terminal" evidence="6">
    <location>
        <begin position="263"/>
        <end position="277"/>
    </location>
</feature>
<name>A0A3N1DB94_9ACTN</name>
<evidence type="ECO:0000313" key="8">
    <source>
        <dbReference type="Proteomes" id="UP000272400"/>
    </source>
</evidence>
<dbReference type="NCBIfam" id="TIGR03970">
    <property type="entry name" value="Rv0697"/>
    <property type="match status" value="1"/>
</dbReference>
<dbReference type="GO" id="GO:0050660">
    <property type="term" value="F:flavin adenine dinucleotide binding"/>
    <property type="evidence" value="ECO:0007669"/>
    <property type="project" value="InterPro"/>
</dbReference>
<comment type="cofactor">
    <cofactor evidence="1 5">
        <name>FAD</name>
        <dbReference type="ChEBI" id="CHEBI:57692"/>
    </cofactor>
</comment>
<evidence type="ECO:0000259" key="6">
    <source>
        <dbReference type="PROSITE" id="PS00624"/>
    </source>
</evidence>
<accession>A0A3N1DB94</accession>
<sequence length="516" mass="53135">MAKPGTPMSRPDVLVVGAGGSGSALAARLSEDPSRRVLVLEAGPVPADLSGFPESLLDARLVPGAQADHPAVSTHLVRLTPGQAYVATRGRYLGGSTTVNGGYFIRAREADFTRWAAAAGDDLWSYERVLPLLRRMENDLDLGGGPLHGDGGPLRVRRTSLAHPAAEAFREAARALGYPEEADKNAQEAPGFGAVPSNAVDGIRINTGIAYLLSALSRPNLTVRGGCLVRSVAISGGRATGVVVEHAGRTEVIEAGEVVLCAGAFVSPHLLHLSGLGPARDLERAGVPVVADLPAVGAALSDHPQVALEWTPREALPEASGSWLGGALHLTSSRGAEPGDLEVLQSLVPLAGLVGGAVSVPGAPLAFLASVQTPRRAGRLRTESADPRVAPRIDYGYLETEADRGALRDVVRAVASLVATDAFGEVSSGLVEPAALDDDNALDLWIATRLGTSQHTCGTVPMGIEGDSAVDSQGRVHGVPGLRVADTSILPTAPLRGPANTAVLTGELIAAAMRAQ</sequence>
<dbReference type="InterPro" id="IPR000172">
    <property type="entry name" value="GMC_OxRdtase_N"/>
</dbReference>
<keyword evidence="8" id="KW-1185">Reference proteome</keyword>
<dbReference type="PANTHER" id="PTHR11552:SF147">
    <property type="entry name" value="CHOLINE DEHYDROGENASE, MITOCHONDRIAL"/>
    <property type="match status" value="1"/>
</dbReference>
<dbReference type="SUPFAM" id="SSF54373">
    <property type="entry name" value="FAD-linked reductases, C-terminal domain"/>
    <property type="match status" value="1"/>
</dbReference>
<dbReference type="PROSITE" id="PS00624">
    <property type="entry name" value="GMC_OXRED_2"/>
    <property type="match status" value="1"/>
</dbReference>
<feature type="binding site" evidence="5">
    <location>
        <position position="229"/>
    </location>
    <ligand>
        <name>FAD</name>
        <dbReference type="ChEBI" id="CHEBI:57692"/>
    </ligand>
</feature>
<evidence type="ECO:0000256" key="2">
    <source>
        <dbReference type="ARBA" id="ARBA00010790"/>
    </source>
</evidence>
<dbReference type="InterPro" id="IPR036188">
    <property type="entry name" value="FAD/NAD-bd_sf"/>
</dbReference>
<keyword evidence="3" id="KW-0285">Flavoprotein</keyword>
<dbReference type="Gene3D" id="3.50.50.60">
    <property type="entry name" value="FAD/NAD(P)-binding domain"/>
    <property type="match status" value="1"/>
</dbReference>
<reference evidence="7 8" key="1">
    <citation type="submission" date="2018-11" db="EMBL/GenBank/DDBJ databases">
        <title>Sequencing the genomes of 1000 actinobacteria strains.</title>
        <authorList>
            <person name="Klenk H.-P."/>
        </authorList>
    </citation>
    <scope>NUCLEOTIDE SEQUENCE [LARGE SCALE GENOMIC DNA]</scope>
    <source>
        <strain evidence="7 8">DSM 44254</strain>
    </source>
</reference>
<dbReference type="Proteomes" id="UP000272400">
    <property type="component" value="Unassembled WGS sequence"/>
</dbReference>
<dbReference type="Pfam" id="PF00732">
    <property type="entry name" value="GMC_oxred_N"/>
    <property type="match status" value="1"/>
</dbReference>